<organism evidence="1 2">
    <name type="scientific">Arthrobacter humicola</name>
    <dbReference type="NCBI Taxonomy" id="409291"/>
    <lineage>
        <taxon>Bacteria</taxon>
        <taxon>Bacillati</taxon>
        <taxon>Actinomycetota</taxon>
        <taxon>Actinomycetes</taxon>
        <taxon>Micrococcales</taxon>
        <taxon>Micrococcaceae</taxon>
        <taxon>Arthrobacter</taxon>
    </lineage>
</organism>
<sequence length="106" mass="11673">MANLSYGTRAQPLTWRYSPRPGAVMPTSMHFPEKFSHSVGTLGMSRRDPIRRDTNARQLPNAKQRTEALQNAASGALDFSREGIGISIRFGPFQGCDKVSFAGECL</sequence>
<dbReference type="Proteomes" id="UP001500102">
    <property type="component" value="Unassembled WGS sequence"/>
</dbReference>
<proteinExistence type="predicted"/>
<reference evidence="1 2" key="1">
    <citation type="journal article" date="2019" name="Int. J. Syst. Evol. Microbiol.">
        <title>The Global Catalogue of Microorganisms (GCM) 10K type strain sequencing project: providing services to taxonomists for standard genome sequencing and annotation.</title>
        <authorList>
            <consortium name="The Broad Institute Genomics Platform"/>
            <consortium name="The Broad Institute Genome Sequencing Center for Infectious Disease"/>
            <person name="Wu L."/>
            <person name="Ma J."/>
        </authorList>
    </citation>
    <scope>NUCLEOTIDE SEQUENCE [LARGE SCALE GENOMIC DNA]</scope>
    <source>
        <strain evidence="1 2">JCM 15921</strain>
    </source>
</reference>
<protein>
    <submittedName>
        <fullName evidence="1">Uncharacterized protein</fullName>
    </submittedName>
</protein>
<evidence type="ECO:0000313" key="1">
    <source>
        <dbReference type="EMBL" id="GAA2134564.1"/>
    </source>
</evidence>
<name>A0ABN2YZR0_9MICC</name>
<comment type="caution">
    <text evidence="1">The sequence shown here is derived from an EMBL/GenBank/DDBJ whole genome shotgun (WGS) entry which is preliminary data.</text>
</comment>
<accession>A0ABN2YZR0</accession>
<keyword evidence="2" id="KW-1185">Reference proteome</keyword>
<evidence type="ECO:0000313" key="2">
    <source>
        <dbReference type="Proteomes" id="UP001500102"/>
    </source>
</evidence>
<gene>
    <name evidence="1" type="ORF">GCM10009825_18300</name>
</gene>
<dbReference type="EMBL" id="BAAAQB010000026">
    <property type="protein sequence ID" value="GAA2134564.1"/>
    <property type="molecule type" value="Genomic_DNA"/>
</dbReference>